<comment type="caution">
    <text evidence="1">The sequence shown here is derived from an EMBL/GenBank/DDBJ whole genome shotgun (WGS) entry which is preliminary data.</text>
</comment>
<evidence type="ECO:0000313" key="2">
    <source>
        <dbReference type="Proteomes" id="UP001597048"/>
    </source>
</evidence>
<proteinExistence type="predicted"/>
<name>A0ABW3KET3_9GAMM</name>
<keyword evidence="2" id="KW-1185">Reference proteome</keyword>
<dbReference type="PANTHER" id="PTHR47017:SF1">
    <property type="entry name" value="ACYL-COA"/>
    <property type="match status" value="1"/>
</dbReference>
<evidence type="ECO:0000313" key="1">
    <source>
        <dbReference type="EMBL" id="MFD1007619.1"/>
    </source>
</evidence>
<dbReference type="Proteomes" id="UP001597048">
    <property type="component" value="Unassembled WGS sequence"/>
</dbReference>
<organism evidence="1 2">
    <name type="scientific">Oceanisphaera ostreae</name>
    <dbReference type="NCBI Taxonomy" id="914151"/>
    <lineage>
        <taxon>Bacteria</taxon>
        <taxon>Pseudomonadati</taxon>
        <taxon>Pseudomonadota</taxon>
        <taxon>Gammaproteobacteria</taxon>
        <taxon>Aeromonadales</taxon>
        <taxon>Aeromonadaceae</taxon>
        <taxon>Oceanisphaera</taxon>
    </lineage>
</organism>
<accession>A0ABW3KET3</accession>
<dbReference type="PANTHER" id="PTHR47017">
    <property type="entry name" value="ACYL-COA"/>
    <property type="match status" value="1"/>
</dbReference>
<dbReference type="EMBL" id="JBHTJS010000015">
    <property type="protein sequence ID" value="MFD1007619.1"/>
    <property type="molecule type" value="Genomic_DNA"/>
</dbReference>
<reference evidence="2" key="1">
    <citation type="journal article" date="2019" name="Int. J. Syst. Evol. Microbiol.">
        <title>The Global Catalogue of Microorganisms (GCM) 10K type strain sequencing project: providing services to taxonomists for standard genome sequencing and annotation.</title>
        <authorList>
            <consortium name="The Broad Institute Genomics Platform"/>
            <consortium name="The Broad Institute Genome Sequencing Center for Infectious Disease"/>
            <person name="Wu L."/>
            <person name="Ma J."/>
        </authorList>
    </citation>
    <scope>NUCLEOTIDE SEQUENCE [LARGE SCALE GENOMIC DNA]</scope>
    <source>
        <strain evidence="2">CCUG 60525</strain>
    </source>
</reference>
<dbReference type="Gene3D" id="3.40.630.30">
    <property type="match status" value="1"/>
</dbReference>
<dbReference type="InterPro" id="IPR016181">
    <property type="entry name" value="Acyl_CoA_acyltransferase"/>
</dbReference>
<dbReference type="InterPro" id="IPR007434">
    <property type="entry name" value="FemAB-like"/>
</dbReference>
<gene>
    <name evidence="1" type="ORF">ACFQ1C_05575</name>
</gene>
<dbReference type="Pfam" id="PF04339">
    <property type="entry name" value="FemAB_like"/>
    <property type="match status" value="1"/>
</dbReference>
<sequence length="397" mass="46392">MVYSPTAVSNIKQVAMPSPELVFIPAITQIDANHWDALFTDDYPFTRYGFLQALEEGTSLGKDTGWLVQHACLYQDGQLIAAMPCYIKTHSYGEYLFDWAFAEAYQRHQLDYYPKLVCAIPFTPATGPRLGLAPGYQPVQVMPWLEQGLLALSESIGASGYQCLFCEPELEEPLQRQNWQRRVNVQFHWLNRGYSHMDDFLARFSSRKRKNLLKERARVQSSGIRFTTLSGDALTPEIWQQFYRFYRRTYQKRAGHNGYLTQKTLLLWGEYCRDQCVLFAAWQDQTMVAGALCFRSHNTLYGRYWGCEQELEFLHFEACYYQGIEYCIKHGLTRFDAGAQGEHKLQRGFEPRLCYGYFKLFERGFNDAIADYCRREEEQMHHYQAQCRQQLPFKSGD</sequence>
<protein>
    <submittedName>
        <fullName evidence="1">GNAT family N-acetyltransferase</fullName>
    </submittedName>
</protein>
<dbReference type="SUPFAM" id="SSF55729">
    <property type="entry name" value="Acyl-CoA N-acyltransferases (Nat)"/>
    <property type="match status" value="1"/>
</dbReference>